<evidence type="ECO:0000313" key="4">
    <source>
        <dbReference type="EMBL" id="KAL3758874.1"/>
    </source>
</evidence>
<feature type="region of interest" description="Disordered" evidence="2">
    <location>
        <begin position="188"/>
        <end position="212"/>
    </location>
</feature>
<keyword evidence="5" id="KW-1185">Reference proteome</keyword>
<reference evidence="4 5" key="1">
    <citation type="submission" date="2024-10" db="EMBL/GenBank/DDBJ databases">
        <title>Updated reference genomes for cyclostephanoid diatoms.</title>
        <authorList>
            <person name="Roberts W.R."/>
            <person name="Alverson A.J."/>
        </authorList>
    </citation>
    <scope>NUCLEOTIDE SEQUENCE [LARGE SCALE GENOMIC DNA]</scope>
    <source>
        <strain evidence="4 5">AJA232-27</strain>
    </source>
</reference>
<dbReference type="SMART" id="SM00184">
    <property type="entry name" value="RING"/>
    <property type="match status" value="1"/>
</dbReference>
<dbReference type="InterPro" id="IPR013083">
    <property type="entry name" value="Znf_RING/FYVE/PHD"/>
</dbReference>
<dbReference type="Proteomes" id="UP001530293">
    <property type="component" value="Unassembled WGS sequence"/>
</dbReference>
<dbReference type="GO" id="GO:0008270">
    <property type="term" value="F:zinc ion binding"/>
    <property type="evidence" value="ECO:0007669"/>
    <property type="project" value="UniProtKB-KW"/>
</dbReference>
<keyword evidence="1" id="KW-0862">Zinc</keyword>
<dbReference type="PROSITE" id="PS50089">
    <property type="entry name" value="ZF_RING_2"/>
    <property type="match status" value="1"/>
</dbReference>
<dbReference type="Pfam" id="PF17123">
    <property type="entry name" value="zf-RING_11"/>
    <property type="match status" value="1"/>
</dbReference>
<dbReference type="CDD" id="cd16448">
    <property type="entry name" value="RING-H2"/>
    <property type="match status" value="1"/>
</dbReference>
<proteinExistence type="predicted"/>
<gene>
    <name evidence="4" type="ORF">ACHAWU_003146</name>
</gene>
<dbReference type="SUPFAM" id="SSF57850">
    <property type="entry name" value="RING/U-box"/>
    <property type="match status" value="1"/>
</dbReference>
<evidence type="ECO:0000259" key="3">
    <source>
        <dbReference type="PROSITE" id="PS50089"/>
    </source>
</evidence>
<name>A0ABD3M4B2_9STRA</name>
<accession>A0ABD3M4B2</accession>
<evidence type="ECO:0000256" key="2">
    <source>
        <dbReference type="SAM" id="MobiDB-lite"/>
    </source>
</evidence>
<sequence length="414" mass="44884">MDGSTGVGGGGVGDNSKSSSESESAHDHDGAATATAAPAPTSAAAAADESHEEECVICLEELSSQDWGRCTPCGHTFHKKCWWEWENAHNERVDRQRRIESASGRGGRRRRVKDEGPKCCLCNTVNKQFLDGSGDEPAHNPSPFIASDDSGDNHNNSGGGNRFTNWFRDIGQEASGFVNFLQSNLSENAGHFSPRRRSSTSNGSGGGVESPSNYINTNPYNLLLPGTEVVTHGLVDSPHLNHKRGVVVQYYPHSSRYLIQFETNNNLSSLLVGNNNNNSAPVAIKPENLLQTTKVKIVGLRSQPNLNGSTGTICAYSKERNRYVVKVDFLLSPTREISLQPCNIRIPNGTVVRLEGLQQAAQWNGKYGTIARWVESNNESNSGGSAGGGVAAGRYEIRLSRQYGVRVKMENVRL</sequence>
<protein>
    <recommendedName>
        <fullName evidence="3">RING-type domain-containing protein</fullName>
    </recommendedName>
</protein>
<keyword evidence="1" id="KW-0479">Metal-binding</keyword>
<dbReference type="EMBL" id="JALLBG020000216">
    <property type="protein sequence ID" value="KAL3758874.1"/>
    <property type="molecule type" value="Genomic_DNA"/>
</dbReference>
<feature type="compositionally biased region" description="Low complexity" evidence="2">
    <location>
        <begin position="31"/>
        <end position="47"/>
    </location>
</feature>
<feature type="region of interest" description="Disordered" evidence="2">
    <location>
        <begin position="1"/>
        <end position="47"/>
    </location>
</feature>
<dbReference type="Gene3D" id="3.30.40.10">
    <property type="entry name" value="Zinc/RING finger domain, C3HC4 (zinc finger)"/>
    <property type="match status" value="1"/>
</dbReference>
<feature type="domain" description="RING-type" evidence="3">
    <location>
        <begin position="55"/>
        <end position="123"/>
    </location>
</feature>
<organism evidence="4 5">
    <name type="scientific">Discostella pseudostelligera</name>
    <dbReference type="NCBI Taxonomy" id="259834"/>
    <lineage>
        <taxon>Eukaryota</taxon>
        <taxon>Sar</taxon>
        <taxon>Stramenopiles</taxon>
        <taxon>Ochrophyta</taxon>
        <taxon>Bacillariophyta</taxon>
        <taxon>Coscinodiscophyceae</taxon>
        <taxon>Thalassiosirophycidae</taxon>
        <taxon>Stephanodiscales</taxon>
        <taxon>Stephanodiscaceae</taxon>
        <taxon>Discostella</taxon>
    </lineage>
</organism>
<evidence type="ECO:0000256" key="1">
    <source>
        <dbReference type="PROSITE-ProRule" id="PRU00175"/>
    </source>
</evidence>
<comment type="caution">
    <text evidence="4">The sequence shown here is derived from an EMBL/GenBank/DDBJ whole genome shotgun (WGS) entry which is preliminary data.</text>
</comment>
<dbReference type="InterPro" id="IPR001841">
    <property type="entry name" value="Znf_RING"/>
</dbReference>
<feature type="compositionally biased region" description="Gly residues" evidence="2">
    <location>
        <begin position="1"/>
        <end position="13"/>
    </location>
</feature>
<dbReference type="AlphaFoldDB" id="A0ABD3M4B2"/>
<feature type="region of interest" description="Disordered" evidence="2">
    <location>
        <begin position="132"/>
        <end position="160"/>
    </location>
</feature>
<evidence type="ECO:0000313" key="5">
    <source>
        <dbReference type="Proteomes" id="UP001530293"/>
    </source>
</evidence>
<keyword evidence="1" id="KW-0863">Zinc-finger</keyword>